<dbReference type="GO" id="GO:0071973">
    <property type="term" value="P:bacterial-type flagellum-dependent cell motility"/>
    <property type="evidence" value="ECO:0007669"/>
    <property type="project" value="TreeGrafter"/>
</dbReference>
<evidence type="ECO:0000256" key="5">
    <source>
        <dbReference type="RuleBase" id="RU362066"/>
    </source>
</evidence>
<comment type="similarity">
    <text evidence="1 5">Belongs to the FliD family.</text>
</comment>
<dbReference type="KEGG" id="caby:Cabys_1436"/>
<evidence type="ECO:0000259" key="7">
    <source>
        <dbReference type="Pfam" id="PF07195"/>
    </source>
</evidence>
<dbReference type="STRING" id="880073.Cabys_1436"/>
<dbReference type="FunCoup" id="H1XP98">
    <property type="interactions" value="36"/>
</dbReference>
<evidence type="ECO:0000256" key="2">
    <source>
        <dbReference type="ARBA" id="ARBA00011255"/>
    </source>
</evidence>
<dbReference type="PANTHER" id="PTHR30288">
    <property type="entry name" value="FLAGELLAR CAP/ASSEMBLY PROTEIN FLID"/>
    <property type="match status" value="1"/>
</dbReference>
<keyword evidence="10" id="KW-1185">Reference proteome</keyword>
<dbReference type="Pfam" id="PF07195">
    <property type="entry name" value="FliD_C"/>
    <property type="match status" value="1"/>
</dbReference>
<evidence type="ECO:0000313" key="10">
    <source>
        <dbReference type="Proteomes" id="UP000004671"/>
    </source>
</evidence>
<dbReference type="GO" id="GO:0009421">
    <property type="term" value="C:bacterial-type flagellum filament cap"/>
    <property type="evidence" value="ECO:0007669"/>
    <property type="project" value="InterPro"/>
</dbReference>
<keyword evidence="4 5" id="KW-0975">Bacterial flagellum</keyword>
<comment type="subcellular location">
    <subcellularLocation>
        <location evidence="5">Secreted</location>
    </subcellularLocation>
    <subcellularLocation>
        <location evidence="5">Bacterial flagellum</location>
    </subcellularLocation>
</comment>
<reference evidence="8 11" key="2">
    <citation type="submission" date="2016-11" db="EMBL/GenBank/DDBJ databases">
        <title>Genomic analysis of Caldithrix abyssi and proposal of a novel bacterial phylum Caldithrichaeota.</title>
        <authorList>
            <person name="Kublanov I."/>
            <person name="Sigalova O."/>
            <person name="Gavrilov S."/>
            <person name="Lebedinsky A."/>
            <person name="Ivanova N."/>
            <person name="Daum C."/>
            <person name="Reddy T."/>
            <person name="Klenk H.P."/>
            <person name="Goker M."/>
            <person name="Reva O."/>
            <person name="Miroshnichenko M."/>
            <person name="Kyprides N."/>
            <person name="Woyke T."/>
            <person name="Gelfand M."/>
        </authorList>
    </citation>
    <scope>NUCLEOTIDE SEQUENCE [LARGE SCALE GENOMIC DNA]</scope>
    <source>
        <strain evidence="8 11">LF13</strain>
    </source>
</reference>
<comment type="function">
    <text evidence="5">Required for morphogenesis and for the elongation of the flagellar filament by facilitating polymerization of the flagellin monomers at the tip of growing filament. Forms a capping structure, which prevents flagellin subunits (transported through the central channel of the flagellum) from leaking out without polymerization at the distal end.</text>
</comment>
<keyword evidence="9" id="KW-0969">Cilium</keyword>
<sequence length="492" mass="54568">MDMYSIGNSTNSIQYLVDQYMIFESRPRDELLQRKEELNSKKSVFSELDSKLSALKTKLEFLNDLVSLPFQAKTAASSDEEKIGVRVDNSASKGNHTLTVQQLAKSDTRVSNQFSDSGSDFNSFTTDQTFTIEVAHPTDTDPANRVQISITVTADQLAGTNGEAIANIAQAINDAMAEAVANETITSEEVVHADVISEQSGFSRLVLKSEQTGYTYRMEFGTSALLDTLGVNTNALSSGTTGGYIYNVGTSITDSELSSVFQLDGLTMYRDSNNVDDAYSGITFKLLDVFSQPVTVSVDTDLESVQKDVEEFIDKYNEVVDFLKKNARMNPDTYEKGALSQDSVYSGMIAELRTMVSEPVDSAANSNYRLLYSIGIEADRDGKLSIKDTEKFTSALEANPSFVSDLFTTSDGVATRLIDYIDRFVKTGGTIDSSKKQIDSRIRSLEDRIDYMNEILDKKEKQYFEEFTKMQETIYMLQNQQMFFSSFGITGG</sequence>
<evidence type="ECO:0000259" key="6">
    <source>
        <dbReference type="Pfam" id="PF02465"/>
    </source>
</evidence>
<proteinExistence type="inferred from homology"/>
<feature type="domain" description="Flagellar hook-associated protein 2 N-terminal" evidence="6">
    <location>
        <begin position="13"/>
        <end position="107"/>
    </location>
</feature>
<dbReference type="eggNOG" id="COG1345">
    <property type="taxonomic scope" value="Bacteria"/>
</dbReference>
<dbReference type="Proteomes" id="UP000183868">
    <property type="component" value="Chromosome"/>
</dbReference>
<dbReference type="EMBL" id="CP018099">
    <property type="protein sequence ID" value="APF18185.1"/>
    <property type="molecule type" value="Genomic_DNA"/>
</dbReference>
<dbReference type="EMBL" id="CM001402">
    <property type="protein sequence ID" value="EHO42213.1"/>
    <property type="molecule type" value="Genomic_DNA"/>
</dbReference>
<name>H1XP98_CALAY</name>
<dbReference type="Proteomes" id="UP000004671">
    <property type="component" value="Chromosome"/>
</dbReference>
<evidence type="ECO:0000313" key="11">
    <source>
        <dbReference type="Proteomes" id="UP000183868"/>
    </source>
</evidence>
<feature type="domain" description="Flagellar hook-associated protein 2 C-terminal" evidence="7">
    <location>
        <begin position="259"/>
        <end position="478"/>
    </location>
</feature>
<reference evidence="9 10" key="1">
    <citation type="submission" date="2011-09" db="EMBL/GenBank/DDBJ databases">
        <title>The permanent draft genome of Caldithrix abyssi DSM 13497.</title>
        <authorList>
            <consortium name="US DOE Joint Genome Institute (JGI-PGF)"/>
            <person name="Lucas S."/>
            <person name="Han J."/>
            <person name="Lapidus A."/>
            <person name="Bruce D."/>
            <person name="Goodwin L."/>
            <person name="Pitluck S."/>
            <person name="Peters L."/>
            <person name="Kyrpides N."/>
            <person name="Mavromatis K."/>
            <person name="Ivanova N."/>
            <person name="Mikhailova N."/>
            <person name="Chertkov O."/>
            <person name="Detter J.C."/>
            <person name="Tapia R."/>
            <person name="Han C."/>
            <person name="Land M."/>
            <person name="Hauser L."/>
            <person name="Markowitz V."/>
            <person name="Cheng J.-F."/>
            <person name="Hugenholtz P."/>
            <person name="Woyke T."/>
            <person name="Wu D."/>
            <person name="Spring S."/>
            <person name="Brambilla E."/>
            <person name="Klenk H.-P."/>
            <person name="Eisen J.A."/>
        </authorList>
    </citation>
    <scope>NUCLEOTIDE SEQUENCE [LARGE SCALE GENOMIC DNA]</scope>
    <source>
        <strain evidence="9 10">DSM 13497</strain>
    </source>
</reference>
<dbReference type="Pfam" id="PF02465">
    <property type="entry name" value="FliD_N"/>
    <property type="match status" value="1"/>
</dbReference>
<dbReference type="OrthoDB" id="9813318at2"/>
<evidence type="ECO:0000256" key="4">
    <source>
        <dbReference type="ARBA" id="ARBA00023143"/>
    </source>
</evidence>
<dbReference type="GO" id="GO:0007155">
    <property type="term" value="P:cell adhesion"/>
    <property type="evidence" value="ECO:0007669"/>
    <property type="project" value="InterPro"/>
</dbReference>
<organism evidence="9 10">
    <name type="scientific">Caldithrix abyssi DSM 13497</name>
    <dbReference type="NCBI Taxonomy" id="880073"/>
    <lineage>
        <taxon>Bacteria</taxon>
        <taxon>Pseudomonadati</taxon>
        <taxon>Calditrichota</taxon>
        <taxon>Calditrichia</taxon>
        <taxon>Calditrichales</taxon>
        <taxon>Calditrichaceae</taxon>
        <taxon>Caldithrix</taxon>
    </lineage>
</organism>
<protein>
    <recommendedName>
        <fullName evidence="5">Flagellar hook-associated protein 2</fullName>
        <shortName evidence="5">HAP2</shortName>
    </recommendedName>
    <alternativeName>
        <fullName evidence="5">Flagellar cap protein</fullName>
    </alternativeName>
</protein>
<dbReference type="InterPro" id="IPR010809">
    <property type="entry name" value="FliD_C"/>
</dbReference>
<dbReference type="InterPro" id="IPR040026">
    <property type="entry name" value="FliD"/>
</dbReference>
<keyword evidence="9" id="KW-0966">Cell projection</keyword>
<accession>H1XP98</accession>
<keyword evidence="3" id="KW-0175">Coiled coil</keyword>
<dbReference type="HOGENOM" id="CLU_015182_6_1_0"/>
<gene>
    <name evidence="8" type="ORF">Cabys_1436</name>
    <name evidence="9" type="ORF">Calab_2603</name>
</gene>
<evidence type="ECO:0000313" key="9">
    <source>
        <dbReference type="EMBL" id="EHO42213.1"/>
    </source>
</evidence>
<evidence type="ECO:0000256" key="1">
    <source>
        <dbReference type="ARBA" id="ARBA00009764"/>
    </source>
</evidence>
<dbReference type="InterPro" id="IPR003481">
    <property type="entry name" value="FliD_N"/>
</dbReference>
<evidence type="ECO:0000313" key="8">
    <source>
        <dbReference type="EMBL" id="APF18185.1"/>
    </source>
</evidence>
<dbReference type="RefSeq" id="WP_006929486.1">
    <property type="nucleotide sequence ID" value="NZ_CM001402.1"/>
</dbReference>
<dbReference type="PaxDb" id="880073-Calab_2603"/>
<comment type="subunit">
    <text evidence="2 5">Homopentamer.</text>
</comment>
<keyword evidence="5" id="KW-0964">Secreted</keyword>
<dbReference type="PANTHER" id="PTHR30288:SF0">
    <property type="entry name" value="FLAGELLAR HOOK-ASSOCIATED PROTEIN 2"/>
    <property type="match status" value="1"/>
</dbReference>
<dbReference type="GO" id="GO:0009424">
    <property type="term" value="C:bacterial-type flagellum hook"/>
    <property type="evidence" value="ECO:0007669"/>
    <property type="project" value="UniProtKB-UniRule"/>
</dbReference>
<dbReference type="GO" id="GO:0005576">
    <property type="term" value="C:extracellular region"/>
    <property type="evidence" value="ECO:0007669"/>
    <property type="project" value="UniProtKB-SubCell"/>
</dbReference>
<dbReference type="AlphaFoldDB" id="H1XP98"/>
<keyword evidence="9" id="KW-0282">Flagellum</keyword>
<evidence type="ECO:0000256" key="3">
    <source>
        <dbReference type="ARBA" id="ARBA00023054"/>
    </source>
</evidence>